<feature type="region of interest" description="Disordered" evidence="5">
    <location>
        <begin position="1"/>
        <end position="61"/>
    </location>
</feature>
<dbReference type="Pfam" id="PF05192">
    <property type="entry name" value="MutS_III"/>
    <property type="match status" value="1"/>
</dbReference>
<dbReference type="OrthoDB" id="29596at2759"/>
<keyword evidence="2" id="KW-0547">Nucleotide-binding</keyword>
<dbReference type="InterPro" id="IPR000432">
    <property type="entry name" value="DNA_mismatch_repair_MutS_C"/>
</dbReference>
<keyword evidence="4" id="KW-0238">DNA-binding</keyword>
<dbReference type="SUPFAM" id="SSF52540">
    <property type="entry name" value="P-loop containing nucleoside triphosphate hydrolases"/>
    <property type="match status" value="1"/>
</dbReference>
<dbReference type="InterPro" id="IPR045076">
    <property type="entry name" value="MutS"/>
</dbReference>
<feature type="compositionally biased region" description="Polar residues" evidence="5">
    <location>
        <begin position="46"/>
        <end position="55"/>
    </location>
</feature>
<gene>
    <name evidence="7" type="ORF">FGG08_006482</name>
</gene>
<dbReference type="Pfam" id="PF00488">
    <property type="entry name" value="MutS_V"/>
    <property type="match status" value="1"/>
</dbReference>
<evidence type="ECO:0000313" key="7">
    <source>
        <dbReference type="EMBL" id="KAH0536656.1"/>
    </source>
</evidence>
<reference evidence="7" key="1">
    <citation type="submission" date="2021-03" db="EMBL/GenBank/DDBJ databases">
        <title>Comparative genomics and phylogenomic investigation of the class Geoglossomycetes provide insights into ecological specialization and systematics.</title>
        <authorList>
            <person name="Melie T."/>
            <person name="Pirro S."/>
            <person name="Miller A.N."/>
            <person name="Quandt A."/>
        </authorList>
    </citation>
    <scope>NUCLEOTIDE SEQUENCE</scope>
    <source>
        <strain evidence="7">GBOQ0MN5Z8</strain>
    </source>
</reference>
<dbReference type="InterPro" id="IPR027417">
    <property type="entry name" value="P-loop_NTPase"/>
</dbReference>
<feature type="domain" description="DNA mismatch repair proteins mutS family" evidence="6">
    <location>
        <begin position="643"/>
        <end position="659"/>
    </location>
</feature>
<evidence type="ECO:0000256" key="3">
    <source>
        <dbReference type="ARBA" id="ARBA00022840"/>
    </source>
</evidence>
<evidence type="ECO:0000256" key="2">
    <source>
        <dbReference type="ARBA" id="ARBA00022741"/>
    </source>
</evidence>
<dbReference type="InterPro" id="IPR036187">
    <property type="entry name" value="DNA_mismatch_repair_MutS_sf"/>
</dbReference>
<sequence length="812" mass="89649">MGSHPGKRSTAASGRKARAPFSNAAFSSHPSMPPLVYPKAKRARISQPQGHNSSRVEGPSISIEDEETVHDREENDHLNETIVAFDMRNRGTVGCCYYVAMEEKLYFMEDVKLGGLDVIDALKTQTRPTVILLPSRVDESVDAFLDPGKRRGNLEDAEYDQFSPPYILEIRPSSEFSYEAAKVKLVNLKIGSDIGPQINYAIPGDAGLDNPHEVGNTGRQAKLLRLSAWIDMDSRLTRRKAVEYLPGDEEANVALGVRTIEMFSLRDIMCAWPPAFSFPSVAKGRSRFINTDTLLSLQIFQPESHPHSHNQGPTKKNSGSKEGLSIYGLFCQLAHTPQGKQLLRQYFLRPSTNIVLINERLETTAVFLCPENTAVIESLVKSLKKVQNMKTVLIHLRKGVSGNASARGGGIRRGVWGSLVMVDFEESVLQHRAVVKPHIDAELDNMKHAYDGMNDLLSKVARDIAKGIPEEVRLSLNVIYFPQIGYLIVVPFDPETKQPIYDGRQNEEDHWEQMFTTGERAYFKNDQMNMMDEHFGDTYGMICVPSFVANSTRLAGGDGCRSPEASSLEFGSELSHEDLPEPSMLIMTGPNYSGKSVYLKQVRRVVTALVVYTGLTSTLKIQSAFMVDLQQIALALTLATSRSLVIIDEFGKGTEASDGAGLACGVFSYLLSLGDERPKVLGATHFHEIFENNHLPPRPGLAFAHMEIKINHDAEEVENQITYLYKCAALSGIDPAIVERADELILLTARGEDLVAACARVSEEEARELESAEAIARSFLERDFGDLDGGSGDAAAGAKDVLREILRDIGDD</sequence>
<name>A0A9P8HSJ1_9PEZI</name>
<dbReference type="PANTHER" id="PTHR11361:SF20">
    <property type="entry name" value="MUTS PROTEIN HOMOLOG 5"/>
    <property type="match status" value="1"/>
</dbReference>
<dbReference type="SMART" id="SM00534">
    <property type="entry name" value="MUTSac"/>
    <property type="match status" value="1"/>
</dbReference>
<dbReference type="AlphaFoldDB" id="A0A9P8HSJ1"/>
<evidence type="ECO:0000256" key="5">
    <source>
        <dbReference type="SAM" id="MobiDB-lite"/>
    </source>
</evidence>
<keyword evidence="8" id="KW-1185">Reference proteome</keyword>
<dbReference type="GO" id="GO:0030983">
    <property type="term" value="F:mismatched DNA binding"/>
    <property type="evidence" value="ECO:0007669"/>
    <property type="project" value="InterPro"/>
</dbReference>
<dbReference type="GO" id="GO:0005524">
    <property type="term" value="F:ATP binding"/>
    <property type="evidence" value="ECO:0007669"/>
    <property type="project" value="UniProtKB-KW"/>
</dbReference>
<comment type="similarity">
    <text evidence="1">Belongs to the DNA mismatch repair MutS family.</text>
</comment>
<comment type="caution">
    <text evidence="7">The sequence shown here is derived from an EMBL/GenBank/DDBJ whole genome shotgun (WGS) entry which is preliminary data.</text>
</comment>
<dbReference type="Gene3D" id="3.40.50.300">
    <property type="entry name" value="P-loop containing nucleotide triphosphate hydrolases"/>
    <property type="match status" value="1"/>
</dbReference>
<dbReference type="GO" id="GO:0051026">
    <property type="term" value="P:chiasma assembly"/>
    <property type="evidence" value="ECO:0007669"/>
    <property type="project" value="TreeGrafter"/>
</dbReference>
<dbReference type="GO" id="GO:0140664">
    <property type="term" value="F:ATP-dependent DNA damage sensor activity"/>
    <property type="evidence" value="ECO:0007669"/>
    <property type="project" value="InterPro"/>
</dbReference>
<accession>A0A9P8HSJ1</accession>
<protein>
    <recommendedName>
        <fullName evidence="6">DNA mismatch repair proteins mutS family domain-containing protein</fullName>
    </recommendedName>
</protein>
<dbReference type="GO" id="GO:0006298">
    <property type="term" value="P:mismatch repair"/>
    <property type="evidence" value="ECO:0007669"/>
    <property type="project" value="InterPro"/>
</dbReference>
<evidence type="ECO:0000259" key="6">
    <source>
        <dbReference type="PROSITE" id="PS00486"/>
    </source>
</evidence>
<dbReference type="EMBL" id="JAGHQL010000188">
    <property type="protein sequence ID" value="KAH0536656.1"/>
    <property type="molecule type" value="Genomic_DNA"/>
</dbReference>
<evidence type="ECO:0000256" key="4">
    <source>
        <dbReference type="ARBA" id="ARBA00023125"/>
    </source>
</evidence>
<proteinExistence type="inferred from homology"/>
<evidence type="ECO:0000256" key="1">
    <source>
        <dbReference type="ARBA" id="ARBA00006271"/>
    </source>
</evidence>
<dbReference type="Gene3D" id="1.10.1420.10">
    <property type="match status" value="1"/>
</dbReference>
<evidence type="ECO:0000313" key="8">
    <source>
        <dbReference type="Proteomes" id="UP000698800"/>
    </source>
</evidence>
<dbReference type="InterPro" id="IPR007696">
    <property type="entry name" value="DNA_mismatch_repair_MutS_core"/>
</dbReference>
<keyword evidence="3" id="KW-0067">ATP-binding</keyword>
<dbReference type="GO" id="GO:0005634">
    <property type="term" value="C:nucleus"/>
    <property type="evidence" value="ECO:0007669"/>
    <property type="project" value="TreeGrafter"/>
</dbReference>
<organism evidence="7 8">
    <name type="scientific">Glutinoglossum americanum</name>
    <dbReference type="NCBI Taxonomy" id="1670608"/>
    <lineage>
        <taxon>Eukaryota</taxon>
        <taxon>Fungi</taxon>
        <taxon>Dikarya</taxon>
        <taxon>Ascomycota</taxon>
        <taxon>Pezizomycotina</taxon>
        <taxon>Geoglossomycetes</taxon>
        <taxon>Geoglossales</taxon>
        <taxon>Geoglossaceae</taxon>
        <taxon>Glutinoglossum</taxon>
    </lineage>
</organism>
<dbReference type="PROSITE" id="PS00486">
    <property type="entry name" value="DNA_MISMATCH_REPAIR_2"/>
    <property type="match status" value="1"/>
</dbReference>
<dbReference type="SUPFAM" id="SSF48334">
    <property type="entry name" value="DNA repair protein MutS, domain III"/>
    <property type="match status" value="1"/>
</dbReference>
<dbReference type="Proteomes" id="UP000698800">
    <property type="component" value="Unassembled WGS sequence"/>
</dbReference>
<dbReference type="PANTHER" id="PTHR11361">
    <property type="entry name" value="DNA MISMATCH REPAIR PROTEIN MUTS FAMILY MEMBER"/>
    <property type="match status" value="1"/>
</dbReference>